<organism evidence="1">
    <name type="scientific">bioreactor metagenome</name>
    <dbReference type="NCBI Taxonomy" id="1076179"/>
    <lineage>
        <taxon>unclassified sequences</taxon>
        <taxon>metagenomes</taxon>
        <taxon>ecological metagenomes</taxon>
    </lineage>
</organism>
<reference evidence="1" key="1">
    <citation type="submission" date="2019-08" db="EMBL/GenBank/DDBJ databases">
        <authorList>
            <person name="Kucharzyk K."/>
            <person name="Murdoch R.W."/>
            <person name="Higgins S."/>
            <person name="Loffler F."/>
        </authorList>
    </citation>
    <scope>NUCLEOTIDE SEQUENCE</scope>
</reference>
<protein>
    <submittedName>
        <fullName evidence="1">Uncharacterized protein</fullName>
    </submittedName>
</protein>
<gene>
    <name evidence="1" type="ORF">SDC9_168434</name>
</gene>
<sequence length="123" mass="14375">MDKLEGQILEGLDSIVTDQWKAYLRKIREHKPRYYRDHLTMLRQLTLELPFPTLEEAMHYCADRELYSINDLKSAAEYIGQQATVVQPPLLEIQPISNPTIVNLNTQKRKLSDYQYLGGDTHE</sequence>
<comment type="caution">
    <text evidence="1">The sequence shown here is derived from an EMBL/GenBank/DDBJ whole genome shotgun (WGS) entry which is preliminary data.</text>
</comment>
<proteinExistence type="predicted"/>
<dbReference type="AlphaFoldDB" id="A0A645G347"/>
<dbReference type="EMBL" id="VSSQ01068939">
    <property type="protein sequence ID" value="MPN21055.1"/>
    <property type="molecule type" value="Genomic_DNA"/>
</dbReference>
<name>A0A645G347_9ZZZZ</name>
<evidence type="ECO:0000313" key="1">
    <source>
        <dbReference type="EMBL" id="MPN21055.1"/>
    </source>
</evidence>
<accession>A0A645G347</accession>